<comment type="cofactor">
    <cofactor evidence="1">
        <name>pyridoxal 5'-phosphate</name>
        <dbReference type="ChEBI" id="CHEBI:597326"/>
    </cofactor>
</comment>
<keyword evidence="3" id="KW-0663">Pyridoxal phosphate</keyword>
<organism evidence="7 8">
    <name type="scientific">Bacteroides nordii CL02T12C05</name>
    <dbReference type="NCBI Taxonomy" id="997884"/>
    <lineage>
        <taxon>Bacteria</taxon>
        <taxon>Pseudomonadati</taxon>
        <taxon>Bacteroidota</taxon>
        <taxon>Bacteroidia</taxon>
        <taxon>Bacteroidales</taxon>
        <taxon>Bacteroidaceae</taxon>
        <taxon>Bacteroides</taxon>
    </lineage>
</organism>
<comment type="caution">
    <text evidence="7">The sequence shown here is derived from an EMBL/GenBank/DDBJ whole genome shotgun (WGS) entry which is preliminary data.</text>
</comment>
<dbReference type="Proteomes" id="UP000003089">
    <property type="component" value="Unassembled WGS sequence"/>
</dbReference>
<dbReference type="InterPro" id="IPR015422">
    <property type="entry name" value="PyrdxlP-dep_Trfase_small"/>
</dbReference>
<dbReference type="Pfam" id="PF00155">
    <property type="entry name" value="Aminotran_1_2"/>
    <property type="match status" value="1"/>
</dbReference>
<dbReference type="InterPro" id="IPR051798">
    <property type="entry name" value="Class-II_PLP-Dep_Aminotrans"/>
</dbReference>
<dbReference type="SUPFAM" id="SSF53383">
    <property type="entry name" value="PLP-dependent transferases"/>
    <property type="match status" value="1"/>
</dbReference>
<dbReference type="PATRIC" id="fig|997884.3.peg.2473"/>
<dbReference type="InterPro" id="IPR004839">
    <property type="entry name" value="Aminotransferase_I/II_large"/>
</dbReference>
<dbReference type="PANTHER" id="PTHR43525">
    <property type="entry name" value="PROTEIN MALY"/>
    <property type="match status" value="1"/>
</dbReference>
<dbReference type="CDD" id="cd00609">
    <property type="entry name" value="AAT_like"/>
    <property type="match status" value="1"/>
</dbReference>
<comment type="similarity">
    <text evidence="5">Belongs to the class-II pyridoxal-phosphate-dependent aminotransferase family. MalY/PatB cystathionine beta-lyase subfamily.</text>
</comment>
<dbReference type="EC" id="4.4.1.13" evidence="2"/>
<evidence type="ECO:0000256" key="2">
    <source>
        <dbReference type="ARBA" id="ARBA00012224"/>
    </source>
</evidence>
<dbReference type="eggNOG" id="COG1168">
    <property type="taxonomic scope" value="Bacteria"/>
</dbReference>
<protein>
    <recommendedName>
        <fullName evidence="2">cysteine-S-conjugate beta-lyase</fullName>
        <ecNumber evidence="2">4.4.1.13</ecNumber>
    </recommendedName>
</protein>
<reference evidence="7 8" key="1">
    <citation type="submission" date="2012-02" db="EMBL/GenBank/DDBJ databases">
        <title>The Genome Sequence of Bacteroides nordii CL02T12C05.</title>
        <authorList>
            <consortium name="The Broad Institute Genome Sequencing Platform"/>
            <person name="Earl A."/>
            <person name="Ward D."/>
            <person name="Feldgarden M."/>
            <person name="Gevers D."/>
            <person name="Zitomersky N.L."/>
            <person name="Coyne M.J."/>
            <person name="Comstock L.E."/>
            <person name="Young S.K."/>
            <person name="Zeng Q."/>
            <person name="Gargeya S."/>
            <person name="Fitzgerald M."/>
            <person name="Haas B."/>
            <person name="Abouelleil A."/>
            <person name="Alvarado L."/>
            <person name="Arachchi H.M."/>
            <person name="Berlin A."/>
            <person name="Chapman S.B."/>
            <person name="Gearin G."/>
            <person name="Goldberg J."/>
            <person name="Griggs A."/>
            <person name="Gujja S."/>
            <person name="Hansen M."/>
            <person name="Heiman D."/>
            <person name="Howarth C."/>
            <person name="Larimer J."/>
            <person name="Lui A."/>
            <person name="MacDonald P.J.P."/>
            <person name="McCowen C."/>
            <person name="Montmayeur A."/>
            <person name="Murphy C."/>
            <person name="Neiman D."/>
            <person name="Pearson M."/>
            <person name="Priest M."/>
            <person name="Roberts A."/>
            <person name="Saif S."/>
            <person name="Shea T."/>
            <person name="Sisk P."/>
            <person name="Stolte C."/>
            <person name="Sykes S."/>
            <person name="Wortman J."/>
            <person name="Nusbaum C."/>
            <person name="Birren B."/>
        </authorList>
    </citation>
    <scope>NUCLEOTIDE SEQUENCE [LARGE SCALE GENOMIC DNA]</scope>
    <source>
        <strain evidence="7 8">CL02T12C05</strain>
    </source>
</reference>
<dbReference type="GO" id="GO:0047804">
    <property type="term" value="F:cysteine-S-conjugate beta-lyase activity"/>
    <property type="evidence" value="ECO:0007669"/>
    <property type="project" value="UniProtKB-EC"/>
</dbReference>
<gene>
    <name evidence="7" type="ORF">HMPREF1068_02407</name>
</gene>
<name>I9S3N7_9BACE</name>
<dbReference type="GO" id="GO:0030170">
    <property type="term" value="F:pyridoxal phosphate binding"/>
    <property type="evidence" value="ECO:0007669"/>
    <property type="project" value="InterPro"/>
</dbReference>
<proteinExistence type="inferred from homology"/>
<evidence type="ECO:0000313" key="8">
    <source>
        <dbReference type="Proteomes" id="UP000003089"/>
    </source>
</evidence>
<feature type="domain" description="Aminotransferase class I/classII large" evidence="6">
    <location>
        <begin position="2"/>
        <end position="265"/>
    </location>
</feature>
<evidence type="ECO:0000256" key="5">
    <source>
        <dbReference type="ARBA" id="ARBA00037974"/>
    </source>
</evidence>
<sequence length="276" mass="31410">MVQTPVYNCFFSSIRNNGCEIVTNPLIYINGTYQINFDDLEKKAADPKVKLLLLCNPHNPAGRVWTKQELVRIGKICLQNDILIVADEIHCELFFPGHTYTPFASVSEEFLMHSVTCTSPSKAFNLAGLQIANIISADTNIRMRIEKAINVNEVCDVNPFGIEALMAAYNDSEEWLDKLNHYLFANYNYLKNYFKEHLLQFPVIRLEGTYLVWIDCSVLKLSSKEIVKTLLKRGKIRVNEGSLYGEAGDHFIRINIACPRQTLIDGLNRIRCALSN</sequence>
<keyword evidence="4" id="KW-0456">Lyase</keyword>
<dbReference type="AlphaFoldDB" id="I9S3N7"/>
<dbReference type="EMBL" id="AGXS01000016">
    <property type="protein sequence ID" value="EIY49848.1"/>
    <property type="molecule type" value="Genomic_DNA"/>
</dbReference>
<evidence type="ECO:0000256" key="3">
    <source>
        <dbReference type="ARBA" id="ARBA00022898"/>
    </source>
</evidence>
<dbReference type="Gene3D" id="3.40.640.10">
    <property type="entry name" value="Type I PLP-dependent aspartate aminotransferase-like (Major domain)"/>
    <property type="match status" value="1"/>
</dbReference>
<dbReference type="InterPro" id="IPR015421">
    <property type="entry name" value="PyrdxlP-dep_Trfase_major"/>
</dbReference>
<evidence type="ECO:0000313" key="7">
    <source>
        <dbReference type="EMBL" id="EIY49848.1"/>
    </source>
</evidence>
<dbReference type="Gene3D" id="3.90.1150.10">
    <property type="entry name" value="Aspartate Aminotransferase, domain 1"/>
    <property type="match status" value="1"/>
</dbReference>
<evidence type="ECO:0000256" key="1">
    <source>
        <dbReference type="ARBA" id="ARBA00001933"/>
    </source>
</evidence>
<dbReference type="STRING" id="997884.HMPREF1068_02407"/>
<evidence type="ECO:0000256" key="4">
    <source>
        <dbReference type="ARBA" id="ARBA00023239"/>
    </source>
</evidence>
<accession>I9S3N7</accession>
<dbReference type="HOGENOM" id="CLU_017584_15_2_10"/>
<keyword evidence="8" id="KW-1185">Reference proteome</keyword>
<dbReference type="InterPro" id="IPR015424">
    <property type="entry name" value="PyrdxlP-dep_Trfase"/>
</dbReference>
<evidence type="ECO:0000259" key="6">
    <source>
        <dbReference type="Pfam" id="PF00155"/>
    </source>
</evidence>
<dbReference type="PANTHER" id="PTHR43525:SF1">
    <property type="entry name" value="PROTEIN MALY"/>
    <property type="match status" value="1"/>
</dbReference>